<evidence type="ECO:0000256" key="1">
    <source>
        <dbReference type="SAM" id="SignalP"/>
    </source>
</evidence>
<dbReference type="AlphaFoldDB" id="A0A1L9TIJ0"/>
<gene>
    <name evidence="2" type="ORF">ASPSYDRAFT_45658</name>
</gene>
<evidence type="ECO:0000313" key="2">
    <source>
        <dbReference type="EMBL" id="OJJ59229.1"/>
    </source>
</evidence>
<dbReference type="OrthoDB" id="2544694at2759"/>
<reference evidence="3" key="1">
    <citation type="journal article" date="2017" name="Genome Biol.">
        <title>Comparative genomics reveals high biological diversity and specific adaptations in the industrially and medically important fungal genus Aspergillus.</title>
        <authorList>
            <person name="de Vries R.P."/>
            <person name="Riley R."/>
            <person name="Wiebenga A."/>
            <person name="Aguilar-Osorio G."/>
            <person name="Amillis S."/>
            <person name="Uchima C.A."/>
            <person name="Anderluh G."/>
            <person name="Asadollahi M."/>
            <person name="Askin M."/>
            <person name="Barry K."/>
            <person name="Battaglia E."/>
            <person name="Bayram O."/>
            <person name="Benocci T."/>
            <person name="Braus-Stromeyer S.A."/>
            <person name="Caldana C."/>
            <person name="Canovas D."/>
            <person name="Cerqueira G.C."/>
            <person name="Chen F."/>
            <person name="Chen W."/>
            <person name="Choi C."/>
            <person name="Clum A."/>
            <person name="Dos Santos R.A."/>
            <person name="Damasio A.R."/>
            <person name="Diallinas G."/>
            <person name="Emri T."/>
            <person name="Fekete E."/>
            <person name="Flipphi M."/>
            <person name="Freyberg S."/>
            <person name="Gallo A."/>
            <person name="Gournas C."/>
            <person name="Habgood R."/>
            <person name="Hainaut M."/>
            <person name="Harispe M.L."/>
            <person name="Henrissat B."/>
            <person name="Hilden K.S."/>
            <person name="Hope R."/>
            <person name="Hossain A."/>
            <person name="Karabika E."/>
            <person name="Karaffa L."/>
            <person name="Karanyi Z."/>
            <person name="Krasevec N."/>
            <person name="Kuo A."/>
            <person name="Kusch H."/>
            <person name="LaButti K."/>
            <person name="Lagendijk E.L."/>
            <person name="Lapidus A."/>
            <person name="Levasseur A."/>
            <person name="Lindquist E."/>
            <person name="Lipzen A."/>
            <person name="Logrieco A.F."/>
            <person name="MacCabe A."/>
            <person name="Maekelae M.R."/>
            <person name="Malavazi I."/>
            <person name="Melin P."/>
            <person name="Meyer V."/>
            <person name="Mielnichuk N."/>
            <person name="Miskei M."/>
            <person name="Molnar A.P."/>
            <person name="Mule G."/>
            <person name="Ngan C.Y."/>
            <person name="Orejas M."/>
            <person name="Orosz E."/>
            <person name="Ouedraogo J.P."/>
            <person name="Overkamp K.M."/>
            <person name="Park H.-S."/>
            <person name="Perrone G."/>
            <person name="Piumi F."/>
            <person name="Punt P.J."/>
            <person name="Ram A.F."/>
            <person name="Ramon A."/>
            <person name="Rauscher S."/>
            <person name="Record E."/>
            <person name="Riano-Pachon D.M."/>
            <person name="Robert V."/>
            <person name="Roehrig J."/>
            <person name="Ruller R."/>
            <person name="Salamov A."/>
            <person name="Salih N.S."/>
            <person name="Samson R.A."/>
            <person name="Sandor E."/>
            <person name="Sanguinetti M."/>
            <person name="Schuetze T."/>
            <person name="Sepcic K."/>
            <person name="Shelest E."/>
            <person name="Sherlock G."/>
            <person name="Sophianopoulou V."/>
            <person name="Squina F.M."/>
            <person name="Sun H."/>
            <person name="Susca A."/>
            <person name="Todd R.B."/>
            <person name="Tsang A."/>
            <person name="Unkles S.E."/>
            <person name="van de Wiele N."/>
            <person name="van Rossen-Uffink D."/>
            <person name="Oliveira J.V."/>
            <person name="Vesth T.C."/>
            <person name="Visser J."/>
            <person name="Yu J.-H."/>
            <person name="Zhou M."/>
            <person name="Andersen M.R."/>
            <person name="Archer D.B."/>
            <person name="Baker S.E."/>
            <person name="Benoit I."/>
            <person name="Brakhage A.A."/>
            <person name="Braus G.H."/>
            <person name="Fischer R."/>
            <person name="Frisvad J.C."/>
            <person name="Goldman G.H."/>
            <person name="Houbraken J."/>
            <person name="Oakley B."/>
            <person name="Pocsi I."/>
            <person name="Scazzocchio C."/>
            <person name="Seiboth B."/>
            <person name="vanKuyk P.A."/>
            <person name="Wortman J."/>
            <person name="Dyer P.S."/>
            <person name="Grigoriev I.V."/>
        </authorList>
    </citation>
    <scope>NUCLEOTIDE SEQUENCE [LARGE SCALE GENOMIC DNA]</scope>
    <source>
        <strain evidence="3">CBS 593.65</strain>
    </source>
</reference>
<accession>A0A1L9TIJ0</accession>
<proteinExistence type="predicted"/>
<dbReference type="Gene3D" id="2.40.160.20">
    <property type="match status" value="1"/>
</dbReference>
<dbReference type="VEuPathDB" id="FungiDB:ASPSYDRAFT_45658"/>
<dbReference type="RefSeq" id="XP_040703035.1">
    <property type="nucleotide sequence ID" value="XM_040847086.1"/>
</dbReference>
<organism evidence="2 3">
    <name type="scientific">Aspergillus sydowii CBS 593.65</name>
    <dbReference type="NCBI Taxonomy" id="1036612"/>
    <lineage>
        <taxon>Eukaryota</taxon>
        <taxon>Fungi</taxon>
        <taxon>Dikarya</taxon>
        <taxon>Ascomycota</taxon>
        <taxon>Pezizomycotina</taxon>
        <taxon>Eurotiomycetes</taxon>
        <taxon>Eurotiomycetidae</taxon>
        <taxon>Eurotiales</taxon>
        <taxon>Aspergillaceae</taxon>
        <taxon>Aspergillus</taxon>
        <taxon>Aspergillus subgen. Nidulantes</taxon>
    </lineage>
</organism>
<dbReference type="PANTHER" id="PTHR37315">
    <property type="entry name" value="UPF0311 PROTEIN BLR7842"/>
    <property type="match status" value="1"/>
</dbReference>
<name>A0A1L9TIJ0_9EURO</name>
<dbReference type="GeneID" id="63763159"/>
<dbReference type="PANTHER" id="PTHR37315:SF1">
    <property type="entry name" value="UPF0311 PROTEIN BLR7842"/>
    <property type="match status" value="1"/>
</dbReference>
<sequence length="164" mass="17339">MKVPTLLSAVSALSALIAAPVAAIPSPDPPSLKFLYAMNATVGEPIEVGNGPWGERVAIPLTGGTFKGPRLSGEVLDVGAEWGVTDSHGTFRADARYQLRTDDGANIYVQVNGPSQGEGHAQSRIILETGNEDYYWLNDIVVVGVTTLGHGWVAVDAWELVSPE</sequence>
<protein>
    <submittedName>
        <fullName evidence="2">Uncharacterized protein</fullName>
    </submittedName>
</protein>
<feature type="signal peptide" evidence="1">
    <location>
        <begin position="1"/>
        <end position="23"/>
    </location>
</feature>
<evidence type="ECO:0000313" key="3">
    <source>
        <dbReference type="Proteomes" id="UP000184356"/>
    </source>
</evidence>
<dbReference type="InterPro" id="IPR020915">
    <property type="entry name" value="UPF0311"/>
</dbReference>
<dbReference type="Proteomes" id="UP000184356">
    <property type="component" value="Unassembled WGS sequence"/>
</dbReference>
<feature type="chain" id="PRO_5012318447" evidence="1">
    <location>
        <begin position="24"/>
        <end position="164"/>
    </location>
</feature>
<keyword evidence="1" id="KW-0732">Signal</keyword>
<keyword evidence="3" id="KW-1185">Reference proteome</keyword>
<dbReference type="Pfam" id="PF11578">
    <property type="entry name" value="DUF3237"/>
    <property type="match status" value="1"/>
</dbReference>
<dbReference type="EMBL" id="KV878586">
    <property type="protein sequence ID" value="OJJ59229.1"/>
    <property type="molecule type" value="Genomic_DNA"/>
</dbReference>
<dbReference type="STRING" id="1036612.A0A1L9TIJ0"/>